<evidence type="ECO:0000259" key="1">
    <source>
        <dbReference type="Pfam" id="PF13229"/>
    </source>
</evidence>
<evidence type="ECO:0000313" key="3">
    <source>
        <dbReference type="EMBL" id="RTE04311.1"/>
    </source>
</evidence>
<name>A0A3S0C5P3_9BACL</name>
<dbReference type="PANTHER" id="PTHR36453:SF1">
    <property type="entry name" value="RIGHT HANDED BETA HELIX DOMAIN-CONTAINING PROTEIN"/>
    <property type="match status" value="1"/>
</dbReference>
<proteinExistence type="predicted"/>
<keyword evidence="4" id="KW-1185">Reference proteome</keyword>
<sequence>MEFYISPFGKDSNPGTIEQPFATFERAKLAIREYRRSKANQSESYTVIVRGGVYELSEPIVFCEEDSGEQGNAVVYRSYPGERPVISGGRRFSPVWRPYRENILVADLPECCKTSSFTQLFVDGKRQIRARYPNFDPSVPGVTGYTHPTGNQSTWPHRELRFDPQQFTDKRWSRPEEAVLHIFGKNYWGNLQWEIKDIDWENHLIRLGHGGFQINDVMQGEDATGIDERSRFFIENVFEELDSPGEWYADFREGLLYYYPGAEVDLSHAVIEAALLQRLVIFRGSQHSPVHDIVLSGFRFARTEGTYLETYEAPSLGDWSIHRGGAIFMEGAERCEIEYCHFDAVGGNAVFVNNYNRNHRFYGNLVEEAGESAFCLVGSKHLTMGSQLAYPAAITISNNEIYNIGVFGKQTAGVFISVGRDHVISHNHIHHLPRAAICINDGTWGGHIIEWNDIHDTVQETGDHGPFNSWGRDRFWCLEQSHGPASHCAGDVKKDARHPVIIRHNRFVDYKGWGIDLDDGSSNYHIYQNLCIGISIKLREGDYRLVENNIFYHCANPPGIHIGYEHNHDRFLRNIIVAHTLADNPEVDINFEKGESKGKLYEFIGPPPDGRWVEELDYNLFYNDLGQFKATVHFRPLGSRTEHYTLEEWQAIGWDQHSLFADPLFTNPDQGDFTLQPNSPAYSLGITNVDLIGVGLLHDFPNDLKKLT</sequence>
<dbReference type="RefSeq" id="WP_126144284.1">
    <property type="nucleotide sequence ID" value="NZ_RXHU01000093.1"/>
</dbReference>
<evidence type="ECO:0000313" key="4">
    <source>
        <dbReference type="Proteomes" id="UP000276128"/>
    </source>
</evidence>
<feature type="domain" description="Right handed beta helix" evidence="1">
    <location>
        <begin position="326"/>
        <end position="529"/>
    </location>
</feature>
<dbReference type="InterPro" id="IPR012334">
    <property type="entry name" value="Pectin_lyas_fold"/>
</dbReference>
<dbReference type="EMBL" id="RXHU01000093">
    <property type="protein sequence ID" value="RTE04311.1"/>
    <property type="molecule type" value="Genomic_DNA"/>
</dbReference>
<dbReference type="OrthoDB" id="9760240at2"/>
<dbReference type="Gene3D" id="2.160.20.10">
    <property type="entry name" value="Single-stranded right-handed beta-helix, Pectin lyase-like"/>
    <property type="match status" value="2"/>
</dbReference>
<organism evidence="3 4">
    <name type="scientific">Paenibacillus whitsoniae</name>
    <dbReference type="NCBI Taxonomy" id="2496558"/>
    <lineage>
        <taxon>Bacteria</taxon>
        <taxon>Bacillati</taxon>
        <taxon>Bacillota</taxon>
        <taxon>Bacilli</taxon>
        <taxon>Bacillales</taxon>
        <taxon>Paenibacillaceae</taxon>
        <taxon>Paenibacillus</taxon>
    </lineage>
</organism>
<protein>
    <submittedName>
        <fullName evidence="3">Uncharacterized protein</fullName>
    </submittedName>
</protein>
<dbReference type="AlphaFoldDB" id="A0A3S0C5P3"/>
<dbReference type="InterPro" id="IPR011050">
    <property type="entry name" value="Pectin_lyase_fold/virulence"/>
</dbReference>
<dbReference type="PANTHER" id="PTHR36453">
    <property type="entry name" value="SECRETED PROTEIN-RELATED"/>
    <property type="match status" value="1"/>
</dbReference>
<dbReference type="InterPro" id="IPR048482">
    <property type="entry name" value="GH141_ins"/>
</dbReference>
<dbReference type="SMART" id="SM00710">
    <property type="entry name" value="PbH1"/>
    <property type="match status" value="6"/>
</dbReference>
<gene>
    <name evidence="3" type="ORF">EJQ19_26740</name>
</gene>
<comment type="caution">
    <text evidence="3">The sequence shown here is derived from an EMBL/GenBank/DDBJ whole genome shotgun (WGS) entry which is preliminary data.</text>
</comment>
<accession>A0A3S0C5P3</accession>
<dbReference type="SUPFAM" id="SSF51126">
    <property type="entry name" value="Pectin lyase-like"/>
    <property type="match status" value="1"/>
</dbReference>
<dbReference type="InterPro" id="IPR006626">
    <property type="entry name" value="PbH1"/>
</dbReference>
<dbReference type="InterPro" id="IPR039448">
    <property type="entry name" value="Beta_helix"/>
</dbReference>
<evidence type="ECO:0000259" key="2">
    <source>
        <dbReference type="Pfam" id="PF21231"/>
    </source>
</evidence>
<dbReference type="Pfam" id="PF21231">
    <property type="entry name" value="GH141_M"/>
    <property type="match status" value="1"/>
</dbReference>
<dbReference type="Pfam" id="PF13229">
    <property type="entry name" value="Beta_helix"/>
    <property type="match status" value="1"/>
</dbReference>
<dbReference type="Proteomes" id="UP000276128">
    <property type="component" value="Unassembled WGS sequence"/>
</dbReference>
<reference evidence="3 4" key="1">
    <citation type="submission" date="2018-12" db="EMBL/GenBank/DDBJ databases">
        <title>Bacillus ochoae sp. nov., Paenibacillus whitsoniae sp. nov., Paenibacillus spiritus sp. nov. Isolated from the Mars Exploration Rover during spacecraft assembly.</title>
        <authorList>
            <person name="Seuylemezian A."/>
            <person name="Vaishampayan P."/>
        </authorList>
    </citation>
    <scope>NUCLEOTIDE SEQUENCE [LARGE SCALE GENOMIC DNA]</scope>
    <source>
        <strain evidence="3 4">MER 54</strain>
    </source>
</reference>
<feature type="domain" description="GH141-like insertion" evidence="2">
    <location>
        <begin position="102"/>
        <end position="260"/>
    </location>
</feature>